<dbReference type="Gene3D" id="1.20.1260.10">
    <property type="match status" value="2"/>
</dbReference>
<accession>A0A4U6CKJ9</accession>
<keyword evidence="1" id="KW-0732">Signal</keyword>
<feature type="signal peptide" evidence="1">
    <location>
        <begin position="1"/>
        <end position="26"/>
    </location>
</feature>
<dbReference type="InterPro" id="IPR005183">
    <property type="entry name" value="DUF305_CopM-like"/>
</dbReference>
<evidence type="ECO:0000313" key="3">
    <source>
        <dbReference type="EMBL" id="TKT84749.1"/>
    </source>
</evidence>
<dbReference type="InterPro" id="IPR012347">
    <property type="entry name" value="Ferritin-like"/>
</dbReference>
<dbReference type="Proteomes" id="UP000304900">
    <property type="component" value="Unassembled WGS sequence"/>
</dbReference>
<dbReference type="PANTHER" id="PTHR36933:SF1">
    <property type="entry name" value="SLL0788 PROTEIN"/>
    <property type="match status" value="1"/>
</dbReference>
<organism evidence="3 4">
    <name type="scientific">Dyadobacter frigoris</name>
    <dbReference type="NCBI Taxonomy" id="2576211"/>
    <lineage>
        <taxon>Bacteria</taxon>
        <taxon>Pseudomonadati</taxon>
        <taxon>Bacteroidota</taxon>
        <taxon>Cytophagia</taxon>
        <taxon>Cytophagales</taxon>
        <taxon>Spirosomataceae</taxon>
        <taxon>Dyadobacter</taxon>
    </lineage>
</organism>
<sequence>MKNKMFNTFKIILVLALLTAIRPVKAQSMQMHHQHSSAGKNILLTLMDSMMVQMSKLPKATSPESDFIQQMIPHHEGAVAMAKYEIQHGKDFNMIQLARSILTEQTSEIQQMNLWLKQISATGKEMPSGYQQSMNRSMEAMMLTMPSNEQLTDIDHAFAAVMVPHHQAAVDMAKIILKYSGDQLTSGFAKQLISSQQVEIEQMSLFLK</sequence>
<dbReference type="PANTHER" id="PTHR36933">
    <property type="entry name" value="SLL0788 PROTEIN"/>
    <property type="match status" value="1"/>
</dbReference>
<name>A0A4U6CKJ9_9BACT</name>
<proteinExistence type="predicted"/>
<comment type="caution">
    <text evidence="3">The sequence shown here is derived from an EMBL/GenBank/DDBJ whole genome shotgun (WGS) entry which is preliminary data.</text>
</comment>
<evidence type="ECO:0000259" key="2">
    <source>
        <dbReference type="Pfam" id="PF03713"/>
    </source>
</evidence>
<feature type="domain" description="DUF305" evidence="2">
    <location>
        <begin position="66"/>
        <end position="204"/>
    </location>
</feature>
<evidence type="ECO:0000256" key="1">
    <source>
        <dbReference type="SAM" id="SignalP"/>
    </source>
</evidence>
<keyword evidence="4" id="KW-1185">Reference proteome</keyword>
<dbReference type="AlphaFoldDB" id="A0A4U6CKJ9"/>
<reference evidence="3 4" key="1">
    <citation type="submission" date="2019-05" db="EMBL/GenBank/DDBJ databases">
        <title>Dyadobacter AR-3-8 sp. nov., isolated from arctic soil.</title>
        <authorList>
            <person name="Chaudhary D.K."/>
        </authorList>
    </citation>
    <scope>NUCLEOTIDE SEQUENCE [LARGE SCALE GENOMIC DNA]</scope>
    <source>
        <strain evidence="3 4">AR-3-8</strain>
    </source>
</reference>
<evidence type="ECO:0000313" key="4">
    <source>
        <dbReference type="Proteomes" id="UP000304900"/>
    </source>
</evidence>
<gene>
    <name evidence="3" type="ORF">FDK13_34760</name>
</gene>
<protein>
    <submittedName>
        <fullName evidence="3">DUF305 domain-containing protein</fullName>
    </submittedName>
</protein>
<dbReference type="RefSeq" id="WP_137344609.1">
    <property type="nucleotide sequence ID" value="NZ_BSQH01000043.1"/>
</dbReference>
<feature type="chain" id="PRO_5020847815" evidence="1">
    <location>
        <begin position="27"/>
        <end position="208"/>
    </location>
</feature>
<dbReference type="OrthoDB" id="8603558at2"/>
<dbReference type="Pfam" id="PF03713">
    <property type="entry name" value="DUF305"/>
    <property type="match status" value="1"/>
</dbReference>
<dbReference type="EMBL" id="SZVO01000038">
    <property type="protein sequence ID" value="TKT84749.1"/>
    <property type="molecule type" value="Genomic_DNA"/>
</dbReference>